<dbReference type="PANTHER" id="PTHR46491:SF3">
    <property type="entry name" value="CDGSH IRON-SULFUR DOMAIN-CONTAINING PROTEIN 3, MITOCHONDRIAL"/>
    <property type="match status" value="1"/>
</dbReference>
<organism evidence="7 8">
    <name type="scientific">Tegillarca granosa</name>
    <name type="common">Malaysian cockle</name>
    <name type="synonym">Anadara granosa</name>
    <dbReference type="NCBI Taxonomy" id="220873"/>
    <lineage>
        <taxon>Eukaryota</taxon>
        <taxon>Metazoa</taxon>
        <taxon>Spiralia</taxon>
        <taxon>Lophotrochozoa</taxon>
        <taxon>Mollusca</taxon>
        <taxon>Bivalvia</taxon>
        <taxon>Autobranchia</taxon>
        <taxon>Pteriomorphia</taxon>
        <taxon>Arcoida</taxon>
        <taxon>Arcoidea</taxon>
        <taxon>Arcidae</taxon>
        <taxon>Tegillarca</taxon>
    </lineage>
</organism>
<keyword evidence="1" id="KW-0001">2Fe-2S</keyword>
<dbReference type="SMART" id="SM00704">
    <property type="entry name" value="ZnF_CDGSH"/>
    <property type="match status" value="2"/>
</dbReference>
<dbReference type="PANTHER" id="PTHR46491">
    <property type="entry name" value="CDGSH IRON SULFUR DOMAIN PROTEIN HOMOLOG"/>
    <property type="match status" value="1"/>
</dbReference>
<comment type="caution">
    <text evidence="7">The sequence shown here is derived from an EMBL/GenBank/DDBJ whole genome shotgun (WGS) entry which is preliminary data.</text>
</comment>
<feature type="domain" description="Iron-binding zinc finger CDGSH type" evidence="6">
    <location>
        <begin position="42"/>
        <end position="78"/>
    </location>
</feature>
<evidence type="ECO:0000313" key="8">
    <source>
        <dbReference type="Proteomes" id="UP001217089"/>
    </source>
</evidence>
<sequence length="108" mass="12277">MDYGPCTVRDLKIGSTKYWCACGLSKHQPWCDGSHKGTGISPLKWTVNKDQKIFQICACKYTKDPPFCDATHTNLPCQVMERQDKCQNKDKHCQDTKLCTGCGWIPDF</sequence>
<proteinExistence type="predicted"/>
<dbReference type="InterPro" id="IPR052950">
    <property type="entry name" value="CISD"/>
</dbReference>
<keyword evidence="2" id="KW-0479">Metal-binding</keyword>
<gene>
    <name evidence="7" type="ORF">KUTeg_021764</name>
</gene>
<keyword evidence="4" id="KW-0411">Iron-sulfur</keyword>
<comment type="cofactor">
    <cofactor evidence="5">
        <name>[2Fe-2S] cluster</name>
        <dbReference type="ChEBI" id="CHEBI:190135"/>
    </cofactor>
</comment>
<protein>
    <recommendedName>
        <fullName evidence="6">Iron-binding zinc finger CDGSH type domain-containing protein</fullName>
    </recommendedName>
</protein>
<dbReference type="EMBL" id="JARBDR010000919">
    <property type="protein sequence ID" value="KAJ8300245.1"/>
    <property type="molecule type" value="Genomic_DNA"/>
</dbReference>
<dbReference type="Gene3D" id="3.40.5.90">
    <property type="entry name" value="CDGSH iron-sulfur domain, mitoNEET-type"/>
    <property type="match status" value="2"/>
</dbReference>
<evidence type="ECO:0000256" key="4">
    <source>
        <dbReference type="ARBA" id="ARBA00023014"/>
    </source>
</evidence>
<reference evidence="7 8" key="1">
    <citation type="submission" date="2022-12" db="EMBL/GenBank/DDBJ databases">
        <title>Chromosome-level genome of Tegillarca granosa.</title>
        <authorList>
            <person name="Kim J."/>
        </authorList>
    </citation>
    <scope>NUCLEOTIDE SEQUENCE [LARGE SCALE GENOMIC DNA]</scope>
    <source>
        <strain evidence="7">Teg-2019</strain>
        <tissue evidence="7">Adductor muscle</tissue>
    </source>
</reference>
<evidence type="ECO:0000256" key="1">
    <source>
        <dbReference type="ARBA" id="ARBA00022714"/>
    </source>
</evidence>
<evidence type="ECO:0000313" key="7">
    <source>
        <dbReference type="EMBL" id="KAJ8300245.1"/>
    </source>
</evidence>
<keyword evidence="3" id="KW-0408">Iron</keyword>
<accession>A0ABQ9E556</accession>
<dbReference type="Pfam" id="PF09360">
    <property type="entry name" value="zf-CDGSH"/>
    <property type="match status" value="1"/>
</dbReference>
<dbReference type="InterPro" id="IPR018967">
    <property type="entry name" value="FeS-contain_CDGSH-typ"/>
</dbReference>
<dbReference type="InterPro" id="IPR042216">
    <property type="entry name" value="MitoNEET_CISD"/>
</dbReference>
<dbReference type="Proteomes" id="UP001217089">
    <property type="component" value="Unassembled WGS sequence"/>
</dbReference>
<keyword evidence="8" id="KW-1185">Reference proteome</keyword>
<name>A0ABQ9E556_TEGGR</name>
<evidence type="ECO:0000259" key="6">
    <source>
        <dbReference type="SMART" id="SM00704"/>
    </source>
</evidence>
<feature type="domain" description="Iron-binding zinc finger CDGSH type" evidence="6">
    <location>
        <begin position="7"/>
        <end position="41"/>
    </location>
</feature>
<evidence type="ECO:0000256" key="3">
    <source>
        <dbReference type="ARBA" id="ARBA00023004"/>
    </source>
</evidence>
<evidence type="ECO:0000256" key="2">
    <source>
        <dbReference type="ARBA" id="ARBA00022723"/>
    </source>
</evidence>
<evidence type="ECO:0000256" key="5">
    <source>
        <dbReference type="ARBA" id="ARBA00034078"/>
    </source>
</evidence>